<keyword evidence="5" id="KW-0812">Transmembrane</keyword>
<accession>Q4VYA9</accession>
<keyword evidence="16" id="KW-0328">Glycosyltransferase</keyword>
<evidence type="ECO:0000256" key="14">
    <source>
        <dbReference type="RuleBase" id="RU363127"/>
    </source>
</evidence>
<dbReference type="InterPro" id="IPR029044">
    <property type="entry name" value="Nucleotide-diphossugar_trans"/>
</dbReference>
<protein>
    <recommendedName>
        <fullName evidence="3 14">Galactosylgalactosylxylosylprotein 3-beta-glucuronosyltransferase</fullName>
        <ecNumber evidence="3 14">2.4.1.135</ecNumber>
    </recommendedName>
</protein>
<sequence length="288" mass="32777">MKKYQTLGIRVFFLAMFLFIVSKIVAELEQVGGFEVEDRTIIVITPTYRRINRMPDITRLSNTLSHVKNLHWIVIEDGVSTVPAVRAVLERTGLSYTYMAHKTAQGYPAKGWYQRTMALKFIRENTSRILNTDLREGVVYFADDDNSYDLRLFNDFIRNVRKLGVWAVGKVYLGFAGGAAVEAPKVVDKKVTSFDALWVSKRLFAVDMAGFAVNLKWILRTNAVFGKTCNRGDGAPETCLLEDLGFDLAPALLYNSIFQNNREILVWHTRTSYPKLQGTDTFGYFVEN</sequence>
<evidence type="ECO:0000256" key="11">
    <source>
        <dbReference type="PIRSR" id="PIRSR605027-1"/>
    </source>
</evidence>
<comment type="subcellular location">
    <subcellularLocation>
        <location evidence="14">Golgi apparatus membrane</location>
        <topology evidence="14">Single-pass type II membrane protein</topology>
    </subcellularLocation>
    <subcellularLocation>
        <location evidence="1">Membrane</location>
        <topology evidence="1">Single-pass type II membrane protein</topology>
    </subcellularLocation>
</comment>
<evidence type="ECO:0000256" key="10">
    <source>
        <dbReference type="ARBA" id="ARBA00047979"/>
    </source>
</evidence>
<keyword evidence="14" id="KW-0333">Golgi apparatus</keyword>
<evidence type="ECO:0000256" key="3">
    <source>
        <dbReference type="ARBA" id="ARBA00012641"/>
    </source>
</evidence>
<keyword evidence="9" id="KW-0325">Glycoprotein</keyword>
<dbReference type="PANTHER" id="PTHR10896:SF30">
    <property type="entry name" value="GALACTOSYLGALACTOSYLXYLOSYLPROTEIN 3-BETA-GLUCURONOSYLTRANSFERASE"/>
    <property type="match status" value="1"/>
</dbReference>
<dbReference type="GO" id="GO:0000139">
    <property type="term" value="C:Golgi membrane"/>
    <property type="evidence" value="ECO:0007669"/>
    <property type="project" value="UniProtKB-SubCell"/>
</dbReference>
<name>Q4VYA9_CAEEL</name>
<organism evidence="16">
    <name type="scientific">Caenorhabditis elegans</name>
    <dbReference type="NCBI Taxonomy" id="6239"/>
    <lineage>
        <taxon>Eukaryota</taxon>
        <taxon>Metazoa</taxon>
        <taxon>Ecdysozoa</taxon>
        <taxon>Nematoda</taxon>
        <taxon>Chromadorea</taxon>
        <taxon>Rhabditida</taxon>
        <taxon>Rhabditina</taxon>
        <taxon>Rhabditomorpha</taxon>
        <taxon>Rhabditoidea</taxon>
        <taxon>Rhabditidae</taxon>
        <taxon>Peloderinae</taxon>
        <taxon>Caenorhabditis</taxon>
    </lineage>
</organism>
<keyword evidence="12 14" id="KW-0479">Metal-binding</keyword>
<dbReference type="CDD" id="cd00218">
    <property type="entry name" value="GlcAT-I"/>
    <property type="match status" value="1"/>
</dbReference>
<dbReference type="AlphaFoldDB" id="Q4VYA9"/>
<evidence type="ECO:0000256" key="6">
    <source>
        <dbReference type="ARBA" id="ARBA00022968"/>
    </source>
</evidence>
<evidence type="ECO:0000256" key="5">
    <source>
        <dbReference type="ARBA" id="ARBA00022692"/>
    </source>
</evidence>
<proteinExistence type="evidence at transcript level"/>
<gene>
    <name evidence="16" type="primary">nglcat3</name>
    <name evidence="16" type="ORF">t09e11.1</name>
</gene>
<dbReference type="Gene3D" id="3.90.550.10">
    <property type="entry name" value="Spore Coat Polysaccharide Biosynthesis Protein SpsA, Chain A"/>
    <property type="match status" value="1"/>
</dbReference>
<evidence type="ECO:0000256" key="13">
    <source>
        <dbReference type="PIRSR" id="PIRSR605027-4"/>
    </source>
</evidence>
<keyword evidence="15" id="KW-0732">Signal</keyword>
<feature type="signal peptide" evidence="15">
    <location>
        <begin position="1"/>
        <end position="26"/>
    </location>
</feature>
<evidence type="ECO:0000256" key="7">
    <source>
        <dbReference type="ARBA" id="ARBA00022989"/>
    </source>
</evidence>
<evidence type="ECO:0000256" key="1">
    <source>
        <dbReference type="ARBA" id="ARBA00004606"/>
    </source>
</evidence>
<evidence type="ECO:0000256" key="15">
    <source>
        <dbReference type="SAM" id="SignalP"/>
    </source>
</evidence>
<reference evidence="16" key="1">
    <citation type="submission" date="2005-05" db="EMBL/GenBank/DDBJ databases">
        <title>Phylogeny of beta3-glucuronyltransferases.</title>
        <authorList>
            <person name="Ouzzine M."/>
            <person name="Magdalou J."/>
            <person name="Fournel-Gigleux S."/>
            <person name="Mollicone R."/>
            <person name="Oriol R."/>
        </authorList>
    </citation>
    <scope>NUCLEOTIDE SEQUENCE</scope>
</reference>
<feature type="active site" description="Proton donor/acceptor" evidence="11">
    <location>
        <position position="237"/>
    </location>
</feature>
<evidence type="ECO:0000256" key="2">
    <source>
        <dbReference type="ARBA" id="ARBA00007706"/>
    </source>
</evidence>
<dbReference type="SUPFAM" id="SSF53448">
    <property type="entry name" value="Nucleotide-diphospho-sugar transferases"/>
    <property type="match status" value="1"/>
</dbReference>
<evidence type="ECO:0000313" key="16">
    <source>
        <dbReference type="EMBL" id="CAI99632.1"/>
    </source>
</evidence>
<keyword evidence="6 14" id="KW-0735">Signal-anchor</keyword>
<evidence type="ECO:0000256" key="9">
    <source>
        <dbReference type="ARBA" id="ARBA00023180"/>
    </source>
</evidence>
<feature type="binding site" evidence="12">
    <location>
        <position position="145"/>
    </location>
    <ligand>
        <name>Mn(2+)</name>
        <dbReference type="ChEBI" id="CHEBI:29035"/>
    </ligand>
</feature>
<comment type="similarity">
    <text evidence="2 14">Belongs to the glycosyltransferase 43 family.</text>
</comment>
<dbReference type="GO" id="GO:0015018">
    <property type="term" value="F:galactosylgalactosylxylosylprotein 3-beta-glucuronosyltransferase activity"/>
    <property type="evidence" value="ECO:0007669"/>
    <property type="project" value="UniProtKB-UniRule"/>
</dbReference>
<dbReference type="FunFam" id="3.90.550.10:FF:000147">
    <property type="entry name" value="Galactosylgalactosylxylosylprotein 3-beta-glucuronosyltransferase"/>
    <property type="match status" value="1"/>
</dbReference>
<comment type="cofactor">
    <cofactor evidence="12 14">
        <name>Mn(2+)</name>
        <dbReference type="ChEBI" id="CHEBI:29035"/>
    </cofactor>
</comment>
<comment type="pathway">
    <text evidence="14">Protein modification; protein glycosylation.</text>
</comment>
<feature type="chain" id="PRO_5004245185" description="Galactosylgalactosylxylosylprotein 3-beta-glucuronosyltransferase" evidence="15">
    <location>
        <begin position="27"/>
        <end position="288"/>
    </location>
</feature>
<evidence type="ECO:0000256" key="4">
    <source>
        <dbReference type="ARBA" id="ARBA00022679"/>
    </source>
</evidence>
<feature type="site" description="Interaction with galactose moiety of substrate glycoprotein" evidence="13">
    <location>
        <position position="182"/>
    </location>
</feature>
<dbReference type="Pfam" id="PF03360">
    <property type="entry name" value="Glyco_transf_43"/>
    <property type="match status" value="1"/>
</dbReference>
<evidence type="ECO:0000256" key="8">
    <source>
        <dbReference type="ARBA" id="ARBA00023136"/>
    </source>
</evidence>
<dbReference type="EMBL" id="AJ972874">
    <property type="protein sequence ID" value="CAI99632.1"/>
    <property type="molecule type" value="mRNA"/>
</dbReference>
<keyword evidence="4 14" id="KW-0808">Transferase</keyword>
<keyword evidence="12 14" id="KW-0464">Manganese</keyword>
<dbReference type="PANTHER" id="PTHR10896">
    <property type="entry name" value="GALACTOSYLGALACTOSYLXYLOSYLPROTEIN 3-BETA-GLUCURONOSYLTRANSFERASE BETA-1,3-GLUCURONYLTRANSFERASE"/>
    <property type="match status" value="1"/>
</dbReference>
<dbReference type="GO" id="GO:0046872">
    <property type="term" value="F:metal ion binding"/>
    <property type="evidence" value="ECO:0007669"/>
    <property type="project" value="UniProtKB-KW"/>
</dbReference>
<comment type="catalytic activity">
    <reaction evidence="10 14">
        <text>3-O-(beta-D-galactosyl-(1-&gt;3)-beta-D-galactosyl-(1-&gt;4)-beta-D-xylosyl)-L-seryl-[protein] + UDP-alpha-D-glucuronate = 3-O-(beta-D-GlcA-(1-&gt;3)-beta-D-Gal-(1-&gt;3)-beta-D-Gal-(1-&gt;4)-beta-D-Xyl)-L-seryl-[protein] + UDP + H(+)</text>
        <dbReference type="Rhea" id="RHEA:24168"/>
        <dbReference type="Rhea" id="RHEA-COMP:12571"/>
        <dbReference type="Rhea" id="RHEA-COMP:12573"/>
        <dbReference type="ChEBI" id="CHEBI:15378"/>
        <dbReference type="ChEBI" id="CHEBI:58052"/>
        <dbReference type="ChEBI" id="CHEBI:58223"/>
        <dbReference type="ChEBI" id="CHEBI:132090"/>
        <dbReference type="ChEBI" id="CHEBI:132093"/>
        <dbReference type="EC" id="2.4.1.135"/>
    </reaction>
</comment>
<dbReference type="UniPathway" id="UPA00378"/>
<dbReference type="InterPro" id="IPR005027">
    <property type="entry name" value="Glyco_trans_43"/>
</dbReference>
<dbReference type="HOGENOM" id="CLU_045177_4_0_1"/>
<evidence type="ECO:0000256" key="12">
    <source>
        <dbReference type="PIRSR" id="PIRSR605027-3"/>
    </source>
</evidence>
<keyword evidence="7" id="KW-1133">Transmembrane helix</keyword>
<dbReference type="UCSC" id="T09E11.1">
    <property type="organism name" value="c. elegans"/>
</dbReference>
<dbReference type="EC" id="2.4.1.135" evidence="3 14"/>
<keyword evidence="8" id="KW-0472">Membrane</keyword>